<gene>
    <name evidence="1" type="ORF">BKK50_08325</name>
</gene>
<sequence length="203" mass="23361">MTIDNIDIKKNIDLSFLGLNDKNISLKIKKPNSNKNISMCNLLKKIIYTTIREELYLYIATGDLDYRKKTKLANYFKLWKYLNKEGVIISEGTYIDEIEIIRNKEIKYFGAIKLNSVNSIEDTVKLLNHQINSHLLILPKNINVNDVINHGFTYTIKENKKYLLHVSNVGGLALFKEGEFDDIHCGFIGIGSSRIINYLSKIT</sequence>
<name>A0A1V3IJU8_9PAST</name>
<proteinExistence type="predicted"/>
<reference evidence="1 2" key="1">
    <citation type="submission" date="2016-10" db="EMBL/GenBank/DDBJ databases">
        <title>Rodentibacter gen. nov. and new species.</title>
        <authorList>
            <person name="Christensen H."/>
        </authorList>
    </citation>
    <scope>NUCLEOTIDE SEQUENCE [LARGE SCALE GENOMIC DNA]</scope>
    <source>
        <strain evidence="1 2">CCUG17206</strain>
    </source>
</reference>
<dbReference type="Proteomes" id="UP000189433">
    <property type="component" value="Unassembled WGS sequence"/>
</dbReference>
<evidence type="ECO:0000313" key="2">
    <source>
        <dbReference type="Proteomes" id="UP000189433"/>
    </source>
</evidence>
<organism evidence="1 2">
    <name type="scientific">Rodentibacter rarus</name>
    <dbReference type="NCBI Taxonomy" id="1908260"/>
    <lineage>
        <taxon>Bacteria</taxon>
        <taxon>Pseudomonadati</taxon>
        <taxon>Pseudomonadota</taxon>
        <taxon>Gammaproteobacteria</taxon>
        <taxon>Pasteurellales</taxon>
        <taxon>Pasteurellaceae</taxon>
        <taxon>Rodentibacter</taxon>
    </lineage>
</organism>
<comment type="caution">
    <text evidence="1">The sequence shown here is derived from an EMBL/GenBank/DDBJ whole genome shotgun (WGS) entry which is preliminary data.</text>
</comment>
<accession>A0A1V3IJU8</accession>
<keyword evidence="2" id="KW-1185">Reference proteome</keyword>
<dbReference type="EMBL" id="MLHJ01000083">
    <property type="protein sequence ID" value="OOF41658.1"/>
    <property type="molecule type" value="Genomic_DNA"/>
</dbReference>
<dbReference type="AlphaFoldDB" id="A0A1V3IJU8"/>
<dbReference type="RefSeq" id="WP_077417191.1">
    <property type="nucleotide sequence ID" value="NZ_MLHJ01000083.1"/>
</dbReference>
<evidence type="ECO:0000313" key="1">
    <source>
        <dbReference type="EMBL" id="OOF41658.1"/>
    </source>
</evidence>
<dbReference type="STRING" id="1908260.BKK50_08325"/>
<protein>
    <submittedName>
        <fullName evidence="1">Uncharacterized protein</fullName>
    </submittedName>
</protein>